<dbReference type="EMBL" id="UZAK01034302">
    <property type="protein sequence ID" value="VDP43808.1"/>
    <property type="molecule type" value="Genomic_DNA"/>
</dbReference>
<dbReference type="WBParaSite" id="SCUD_0001127101-mRNA-1">
    <property type="protein sequence ID" value="SCUD_0001127101-mRNA-1"/>
    <property type="gene ID" value="SCUD_0001127101"/>
</dbReference>
<keyword evidence="2" id="KW-1185">Reference proteome</keyword>
<dbReference type="AlphaFoldDB" id="A0A183K8E2"/>
<protein>
    <submittedName>
        <fullName evidence="3">Craniofacial development protein 2-like</fullName>
    </submittedName>
</protein>
<sequence>MEFSGTHWTRAEQQKLDTVEKLLYSGHVDENDPYTKGAVLILSTEARKALMECESHEPRVIKTSFKTKKQGITMNVIQCYAPINDSNGDSKDQFYERLQSVIANFPGKDLAILMGALNAKVGMEDTGYEDIMG</sequence>
<reference evidence="3" key="1">
    <citation type="submission" date="2016-06" db="UniProtKB">
        <authorList>
            <consortium name="WormBaseParasite"/>
        </authorList>
    </citation>
    <scope>IDENTIFICATION</scope>
</reference>
<evidence type="ECO:0000313" key="3">
    <source>
        <dbReference type="WBParaSite" id="SCUD_0001127101-mRNA-1"/>
    </source>
</evidence>
<organism evidence="3">
    <name type="scientific">Schistosoma curassoni</name>
    <dbReference type="NCBI Taxonomy" id="6186"/>
    <lineage>
        <taxon>Eukaryota</taxon>
        <taxon>Metazoa</taxon>
        <taxon>Spiralia</taxon>
        <taxon>Lophotrochozoa</taxon>
        <taxon>Platyhelminthes</taxon>
        <taxon>Trematoda</taxon>
        <taxon>Digenea</taxon>
        <taxon>Strigeidida</taxon>
        <taxon>Schistosomatoidea</taxon>
        <taxon>Schistosomatidae</taxon>
        <taxon>Schistosoma</taxon>
    </lineage>
</organism>
<dbReference type="InterPro" id="IPR036691">
    <property type="entry name" value="Endo/exonu/phosph_ase_sf"/>
</dbReference>
<dbReference type="Gene3D" id="3.60.10.10">
    <property type="entry name" value="Endonuclease/exonuclease/phosphatase"/>
    <property type="match status" value="1"/>
</dbReference>
<evidence type="ECO:0000313" key="1">
    <source>
        <dbReference type="EMBL" id="VDP43808.1"/>
    </source>
</evidence>
<accession>A0A183K8E2</accession>
<dbReference type="SUPFAM" id="SSF56219">
    <property type="entry name" value="DNase I-like"/>
    <property type="match status" value="1"/>
</dbReference>
<proteinExistence type="predicted"/>
<name>A0A183K8E2_9TREM</name>
<gene>
    <name evidence="1" type="ORF">SCUD_LOCUS11271</name>
</gene>
<dbReference type="Proteomes" id="UP000279833">
    <property type="component" value="Unassembled WGS sequence"/>
</dbReference>
<reference evidence="1 2" key="2">
    <citation type="submission" date="2018-11" db="EMBL/GenBank/DDBJ databases">
        <authorList>
            <consortium name="Pathogen Informatics"/>
        </authorList>
    </citation>
    <scope>NUCLEOTIDE SEQUENCE [LARGE SCALE GENOMIC DNA]</scope>
    <source>
        <strain evidence="1">Dakar</strain>
        <strain evidence="2">Dakar, Senegal</strain>
    </source>
</reference>
<evidence type="ECO:0000313" key="2">
    <source>
        <dbReference type="Proteomes" id="UP000279833"/>
    </source>
</evidence>